<dbReference type="Proteomes" id="UP000002257">
    <property type="component" value="Chromosome"/>
</dbReference>
<evidence type="ECO:0000256" key="1">
    <source>
        <dbReference type="SAM" id="MobiDB-lite"/>
    </source>
</evidence>
<dbReference type="eggNOG" id="ENOG5033CGH">
    <property type="taxonomic scope" value="Bacteria"/>
</dbReference>
<dbReference type="AlphaFoldDB" id="B8EKP6"/>
<dbReference type="STRING" id="395965.Msil_3013"/>
<dbReference type="HOGENOM" id="CLU_899574_0_0_5"/>
<evidence type="ECO:0000313" key="2">
    <source>
        <dbReference type="EMBL" id="ACK51924.1"/>
    </source>
</evidence>
<gene>
    <name evidence="2" type="ordered locus">Msil_3013</name>
</gene>
<dbReference type="RefSeq" id="WP_012591993.1">
    <property type="nucleotide sequence ID" value="NC_011666.1"/>
</dbReference>
<dbReference type="EMBL" id="CP001280">
    <property type="protein sequence ID" value="ACK51924.1"/>
    <property type="molecule type" value="Genomic_DNA"/>
</dbReference>
<evidence type="ECO:0000313" key="3">
    <source>
        <dbReference type="Proteomes" id="UP000002257"/>
    </source>
</evidence>
<name>B8EKP6_METSB</name>
<feature type="compositionally biased region" description="Basic and acidic residues" evidence="1">
    <location>
        <begin position="119"/>
        <end position="130"/>
    </location>
</feature>
<keyword evidence="3" id="KW-1185">Reference proteome</keyword>
<feature type="compositionally biased region" description="Basic and acidic residues" evidence="1">
    <location>
        <begin position="151"/>
        <end position="160"/>
    </location>
</feature>
<protein>
    <submittedName>
        <fullName evidence="2">Uncharacterized protein</fullName>
    </submittedName>
</protein>
<feature type="region of interest" description="Disordered" evidence="1">
    <location>
        <begin position="119"/>
        <end position="160"/>
    </location>
</feature>
<dbReference type="OrthoDB" id="8454829at2"/>
<dbReference type="KEGG" id="msl:Msil_3013"/>
<reference evidence="2 3" key="1">
    <citation type="journal article" date="2010" name="J. Bacteriol.">
        <title>Complete genome sequence of the aerobic facultative methanotroph Methylocella silvestris BL2.</title>
        <authorList>
            <person name="Chen Y."/>
            <person name="Crombie A."/>
            <person name="Rahman M.T."/>
            <person name="Dedysh S.N."/>
            <person name="Liesack W."/>
            <person name="Stott M.B."/>
            <person name="Alam M."/>
            <person name="Theisen A.R."/>
            <person name="Murrell J.C."/>
            <person name="Dunfield P.F."/>
        </authorList>
    </citation>
    <scope>NUCLEOTIDE SEQUENCE [LARGE SCALE GENOMIC DNA]</scope>
    <source>
        <strain evidence="3">DSM 15510 / CIP 108128 / LMG 27833 / NCIMB 13906 / BL2</strain>
    </source>
</reference>
<proteinExistence type="predicted"/>
<accession>B8EKP6</accession>
<sequence length="309" mass="33345">MPRVLARVRETVLTPLRREGRGASLDVSGEDRALALLRVGFAAPVDARILSKLLRAGRLFAKGEKALAQIHLAQLGLPQISAEQAFRLALADRLIANGFDPDALCKSLGFDLPAGLKKFGPDQPRDDHGRWTSGAAGVAEGRSISPGGPHGGDKSEDDKLDDFKSKFEEESLQADVQHGRPIDPLGPPPFPFAGPRPVGASGPKPADFVGQDFGKLGIGVEKPNLNMGHWTSHAEIRVQGRGVSMNDLQETISEPLLVLRQSHGGFYYLSDKAAVVLDRQGDFVMTYPASHFDERIKSILEMIHGRAGK</sequence>
<organism evidence="2 3">
    <name type="scientific">Methylocella silvestris (strain DSM 15510 / CIP 108128 / LMG 27833 / NCIMB 13906 / BL2)</name>
    <dbReference type="NCBI Taxonomy" id="395965"/>
    <lineage>
        <taxon>Bacteria</taxon>
        <taxon>Pseudomonadati</taxon>
        <taxon>Pseudomonadota</taxon>
        <taxon>Alphaproteobacteria</taxon>
        <taxon>Hyphomicrobiales</taxon>
        <taxon>Beijerinckiaceae</taxon>
        <taxon>Methylocella</taxon>
    </lineage>
</organism>